<dbReference type="CDD" id="cd07138">
    <property type="entry name" value="ALDH_CddD_SSP0762"/>
    <property type="match status" value="1"/>
</dbReference>
<reference evidence="4 5" key="1">
    <citation type="submission" date="2016-11" db="EMBL/GenBank/DDBJ databases">
        <title>Trade-off between light-utilization and light-protection in marine flavobacteria.</title>
        <authorList>
            <person name="Kumagai Y."/>
        </authorList>
    </citation>
    <scope>NUCLEOTIDE SEQUENCE [LARGE SCALE GENOMIC DNA]</scope>
    <source>
        <strain evidence="4 5">NBRC 107125</strain>
    </source>
</reference>
<dbReference type="InterPro" id="IPR016163">
    <property type="entry name" value="Ald_DH_C"/>
</dbReference>
<evidence type="ECO:0000256" key="1">
    <source>
        <dbReference type="ARBA" id="ARBA00009986"/>
    </source>
</evidence>
<dbReference type="GO" id="GO:0016620">
    <property type="term" value="F:oxidoreductase activity, acting on the aldehyde or oxo group of donors, NAD or NADP as acceptor"/>
    <property type="evidence" value="ECO:0007669"/>
    <property type="project" value="InterPro"/>
</dbReference>
<dbReference type="KEGG" id="osg:BST96_16835"/>
<dbReference type="Proteomes" id="UP000193450">
    <property type="component" value="Chromosome"/>
</dbReference>
<dbReference type="RefSeq" id="WP_085759811.1">
    <property type="nucleotide sequence ID" value="NZ_CP019343.1"/>
</dbReference>
<dbReference type="Pfam" id="PF00171">
    <property type="entry name" value="Aldedh"/>
    <property type="match status" value="1"/>
</dbReference>
<proteinExistence type="inferred from homology"/>
<sequence>MHSYEKFYINGEWVQPSGSGAIEVINPTTEQPCGSVPNGDASDVDAAVAAAKAAFPAWAATSAAERSGYIAQLAGKLDENKEALASLISEELGMPVGWSVAIQVGLPTGVMASYIDLPAEMEKEEELANSLIIKEPIGVCGFITPWNYPLHQIVGKVAPALAAGCTMVLKPSSETPLDAFKFAELIDEVGLPAGVFNLVTGPGRVVGEAIATHKDVDMLSITGSTEAGVRVAELAAPTVKRVTQELGGKSASVILDGAELEAAVGAAVIGLSINTGQTCAALTRLIVPRQSQDAVVAIAKGAAATVVVGGAFDEAAGMGPMVSKSQQATVRKYIQQGIDEGATLVTGGVDMPEGLTEGYYVPMTIFADVTNDMVIAQEEIFGPVLSIIPYDTEEEAIAIANDSPFGLSGAVWGPDVDAAKAVARQIRTGQIAINGGDFNIAAPFGGYKQSGNGRELGAHGLTEFIEIKSLQL</sequence>
<dbReference type="Gene3D" id="3.40.309.10">
    <property type="entry name" value="Aldehyde Dehydrogenase, Chain A, domain 2"/>
    <property type="match status" value="1"/>
</dbReference>
<dbReference type="InterPro" id="IPR015590">
    <property type="entry name" value="Aldehyde_DH_dom"/>
</dbReference>
<evidence type="ECO:0000313" key="4">
    <source>
        <dbReference type="EMBL" id="ARN75625.1"/>
    </source>
</evidence>
<gene>
    <name evidence="4" type="ORF">BST96_16835</name>
</gene>
<evidence type="ECO:0000259" key="3">
    <source>
        <dbReference type="Pfam" id="PF00171"/>
    </source>
</evidence>
<dbReference type="Gene3D" id="3.40.605.10">
    <property type="entry name" value="Aldehyde Dehydrogenase, Chain A, domain 1"/>
    <property type="match status" value="1"/>
</dbReference>
<keyword evidence="2" id="KW-0560">Oxidoreductase</keyword>
<organism evidence="4 5">
    <name type="scientific">Oceanicoccus sagamiensis</name>
    <dbReference type="NCBI Taxonomy" id="716816"/>
    <lineage>
        <taxon>Bacteria</taxon>
        <taxon>Pseudomonadati</taxon>
        <taxon>Pseudomonadota</taxon>
        <taxon>Gammaproteobacteria</taxon>
        <taxon>Cellvibrionales</taxon>
        <taxon>Spongiibacteraceae</taxon>
        <taxon>Oceanicoccus</taxon>
    </lineage>
</organism>
<protein>
    <submittedName>
        <fullName evidence="4">Aldehyde dehydrogenase family protein</fullName>
    </submittedName>
</protein>
<dbReference type="STRING" id="716816.BST96_16835"/>
<comment type="similarity">
    <text evidence="1">Belongs to the aldehyde dehydrogenase family.</text>
</comment>
<dbReference type="EMBL" id="CP019343">
    <property type="protein sequence ID" value="ARN75625.1"/>
    <property type="molecule type" value="Genomic_DNA"/>
</dbReference>
<evidence type="ECO:0000313" key="5">
    <source>
        <dbReference type="Proteomes" id="UP000193450"/>
    </source>
</evidence>
<evidence type="ECO:0000256" key="2">
    <source>
        <dbReference type="ARBA" id="ARBA00023002"/>
    </source>
</evidence>
<dbReference type="PANTHER" id="PTHR42804:SF1">
    <property type="entry name" value="ALDEHYDE DEHYDROGENASE-RELATED"/>
    <property type="match status" value="1"/>
</dbReference>
<dbReference type="PANTHER" id="PTHR42804">
    <property type="entry name" value="ALDEHYDE DEHYDROGENASE"/>
    <property type="match status" value="1"/>
</dbReference>
<dbReference type="AlphaFoldDB" id="A0A1X9NIF8"/>
<dbReference type="OrthoDB" id="5887723at2"/>
<keyword evidence="5" id="KW-1185">Reference proteome</keyword>
<feature type="domain" description="Aldehyde dehydrogenase" evidence="3">
    <location>
        <begin position="13"/>
        <end position="469"/>
    </location>
</feature>
<dbReference type="InterPro" id="IPR016161">
    <property type="entry name" value="Ald_DH/histidinol_DH"/>
</dbReference>
<dbReference type="FunFam" id="3.40.605.10:FF:000007">
    <property type="entry name" value="NAD/NADP-dependent betaine aldehyde dehydrogenase"/>
    <property type="match status" value="1"/>
</dbReference>
<dbReference type="SUPFAM" id="SSF53720">
    <property type="entry name" value="ALDH-like"/>
    <property type="match status" value="1"/>
</dbReference>
<accession>A0A1X9NIF8</accession>
<name>A0A1X9NIF8_9GAMM</name>
<dbReference type="InterPro" id="IPR016162">
    <property type="entry name" value="Ald_DH_N"/>
</dbReference>